<evidence type="ECO:0000313" key="11">
    <source>
        <dbReference type="Proteomes" id="UP000275256"/>
    </source>
</evidence>
<dbReference type="Pfam" id="PF00384">
    <property type="entry name" value="Molybdopterin"/>
    <property type="match status" value="1"/>
</dbReference>
<dbReference type="Gene3D" id="3.40.50.12440">
    <property type="match status" value="2"/>
</dbReference>
<dbReference type="GO" id="GO:0051539">
    <property type="term" value="F:4 iron, 4 sulfur cluster binding"/>
    <property type="evidence" value="ECO:0007669"/>
    <property type="project" value="InterPro"/>
</dbReference>
<keyword evidence="3" id="KW-0500">Molybdenum</keyword>
<dbReference type="InterPro" id="IPR050612">
    <property type="entry name" value="Prok_Mopterin_Oxidored"/>
</dbReference>
<dbReference type="Gene3D" id="3.40.228.10">
    <property type="entry name" value="Dimethylsulfoxide Reductase, domain 2"/>
    <property type="match status" value="1"/>
</dbReference>
<dbReference type="PROSITE" id="PS51669">
    <property type="entry name" value="4FE4S_MOW_BIS_MGD"/>
    <property type="match status" value="1"/>
</dbReference>
<dbReference type="GO" id="GO:0030151">
    <property type="term" value="F:molybdenum ion binding"/>
    <property type="evidence" value="ECO:0007669"/>
    <property type="project" value="InterPro"/>
</dbReference>
<evidence type="ECO:0000256" key="5">
    <source>
        <dbReference type="ARBA" id="ARBA00022729"/>
    </source>
</evidence>
<organism evidence="10 11">
    <name type="scientific">Tessaracoccus antarcticus</name>
    <dbReference type="NCBI Taxonomy" id="2479848"/>
    <lineage>
        <taxon>Bacteria</taxon>
        <taxon>Bacillati</taxon>
        <taxon>Actinomycetota</taxon>
        <taxon>Actinomycetes</taxon>
        <taxon>Propionibacteriales</taxon>
        <taxon>Propionibacteriaceae</taxon>
        <taxon>Tessaracoccus</taxon>
    </lineage>
</organism>
<evidence type="ECO:0000256" key="6">
    <source>
        <dbReference type="ARBA" id="ARBA00023002"/>
    </source>
</evidence>
<dbReference type="InterPro" id="IPR006657">
    <property type="entry name" value="MoPterin_dinucl-bd_dom"/>
</dbReference>
<name>A0A3M0GB18_9ACTN</name>
<dbReference type="PROSITE" id="PS51318">
    <property type="entry name" value="TAT"/>
    <property type="match status" value="1"/>
</dbReference>
<dbReference type="Proteomes" id="UP000275256">
    <property type="component" value="Unassembled WGS sequence"/>
</dbReference>
<keyword evidence="11" id="KW-1185">Reference proteome</keyword>
<evidence type="ECO:0000256" key="7">
    <source>
        <dbReference type="ARBA" id="ARBA00023004"/>
    </source>
</evidence>
<dbReference type="InterPro" id="IPR011888">
    <property type="entry name" value="Anaer_DMSO_reductase"/>
</dbReference>
<gene>
    <name evidence="10" type="ORF">EAX62_05985</name>
</gene>
<dbReference type="EMBL" id="REFW01000001">
    <property type="protein sequence ID" value="RMB62120.1"/>
    <property type="molecule type" value="Genomic_DNA"/>
</dbReference>
<evidence type="ECO:0000256" key="2">
    <source>
        <dbReference type="ARBA" id="ARBA00010312"/>
    </source>
</evidence>
<dbReference type="GO" id="GO:0043546">
    <property type="term" value="F:molybdopterin cofactor binding"/>
    <property type="evidence" value="ECO:0007669"/>
    <property type="project" value="InterPro"/>
</dbReference>
<dbReference type="PROSITE" id="PS00490">
    <property type="entry name" value="MOLYBDOPTERIN_PROK_2"/>
    <property type="match status" value="1"/>
</dbReference>
<keyword evidence="6" id="KW-0560">Oxidoreductase</keyword>
<evidence type="ECO:0000256" key="3">
    <source>
        <dbReference type="ARBA" id="ARBA00022505"/>
    </source>
</evidence>
<dbReference type="GO" id="GO:0009061">
    <property type="term" value="P:anaerobic respiration"/>
    <property type="evidence" value="ECO:0007669"/>
    <property type="project" value="TreeGrafter"/>
</dbReference>
<evidence type="ECO:0000256" key="1">
    <source>
        <dbReference type="ARBA" id="ARBA00001942"/>
    </source>
</evidence>
<proteinExistence type="inferred from homology"/>
<comment type="caution">
    <text evidence="10">The sequence shown here is derived from an EMBL/GenBank/DDBJ whole genome shotgun (WGS) entry which is preliminary data.</text>
</comment>
<dbReference type="PANTHER" id="PTHR43742">
    <property type="entry name" value="TRIMETHYLAMINE-N-OXIDE REDUCTASE"/>
    <property type="match status" value="1"/>
</dbReference>
<dbReference type="PANTHER" id="PTHR43742:SF3">
    <property type="entry name" value="DIMETHYL SULFOXIDE REDUCTASE DMSA"/>
    <property type="match status" value="1"/>
</dbReference>
<dbReference type="InterPro" id="IPR006963">
    <property type="entry name" value="Mopterin_OxRdtase_4Fe-4S_dom"/>
</dbReference>
<comment type="similarity">
    <text evidence="2">Belongs to the prokaryotic molybdopterin-containing oxidoreductase family.</text>
</comment>
<dbReference type="GO" id="GO:0030288">
    <property type="term" value="C:outer membrane-bounded periplasmic space"/>
    <property type="evidence" value="ECO:0007669"/>
    <property type="project" value="TreeGrafter"/>
</dbReference>
<dbReference type="FunFam" id="3.40.228.10:FF:000004">
    <property type="entry name" value="Dimethyl sulfoxide reductase subunit A"/>
    <property type="match status" value="1"/>
</dbReference>
<dbReference type="SMART" id="SM00926">
    <property type="entry name" value="Molybdop_Fe4S4"/>
    <property type="match status" value="1"/>
</dbReference>
<dbReference type="GO" id="GO:0009055">
    <property type="term" value="F:electron transfer activity"/>
    <property type="evidence" value="ECO:0007669"/>
    <property type="project" value="TreeGrafter"/>
</dbReference>
<evidence type="ECO:0000256" key="8">
    <source>
        <dbReference type="ARBA" id="ARBA00023014"/>
    </source>
</evidence>
<accession>A0A3M0GB18</accession>
<dbReference type="InterPro" id="IPR006311">
    <property type="entry name" value="TAT_signal"/>
</dbReference>
<dbReference type="InterPro" id="IPR006655">
    <property type="entry name" value="Mopterin_OxRdtase_prok_CS"/>
</dbReference>
<sequence>MGVPTAITDVATTPVTRRRFMQWSAVAGGTTGVMGLGACGLQPQDEKTPEAVGDKSVWSACNVNCGSRCPLQLVVAGGQIVRVDPDNRGSNEIGDQQVRACVRGRSIRQRIYSPERLKKPLKRVGARGEGKWAEIEWDEAFTLIADKLTDLIAEHGNESIYLNYGTGVIGATVAKSWPPRATAVSRLMNCIGGYLDHYNDYSAGNIEAACDFHYGSYVTSNSNDDTRNAKLVVMFGNNPHETRMSGGGEVFVTQQAKKQSGHKVIVIDPRQSETVMNLADEWVPIRPGTDLALVAGMAHVMIEEGLQDQEFLDTYCSGFDEDHMPEGAPANSSYASYILGLGEDGVEKTPEWAASITGLPASRIRSLAREIATTKPCAINAGWGIQRHSNGESQSRAPMLLSNMIGQVGIPGGGTGAREGSASLPMAGFPVLENPVRPVISYYQWPEAIVNGKGWTYKDGVRDLKDLNSNANVTNDVTLNSNIKFIWNYGSNALVNQHGDINKTIKLLSDESLVEMIVVIDTTMSVSARYADIVLPDASTAEQVDLSNQGSAGNMGYAIFTEKAIEPLYESMPVYEQLTGIAEKLGVKDKFTEGRTQDDWVRWLLEESRKNVPDLPAYDEFREMGVFRKKLDPVIALKDFRDDPVANPLGTPSGKIEIWSSNLHKMSLDWNYDDDQWIDPLPIYRRTRELHGDPLQAKYPIQVIGHHFKQRTHSSYGNSPWLKEAHPQRVWINTLDADKRGIKEGDLTRVYNDFGELRLPAYVTNRILPGVSSVPQGAWYTPEKPGGVDVGGSVNTLTSHQTTAYAKGNGQHSALVQIERA</sequence>
<keyword evidence="5" id="KW-0732">Signal</keyword>
<dbReference type="NCBIfam" id="TIGR02166">
    <property type="entry name" value="dmsA_ynfE"/>
    <property type="match status" value="1"/>
</dbReference>
<keyword evidence="8" id="KW-0411">Iron-sulfur</keyword>
<dbReference type="SUPFAM" id="SSF53706">
    <property type="entry name" value="Formate dehydrogenase/DMSO reductase, domains 1-3"/>
    <property type="match status" value="1"/>
</dbReference>
<protein>
    <submittedName>
        <fullName evidence="10">Dimethyl sulfoxide reductase subunit A</fullName>
    </submittedName>
</protein>
<dbReference type="GO" id="GO:0009389">
    <property type="term" value="F:dimethyl sulfoxide reductase activity"/>
    <property type="evidence" value="ECO:0007669"/>
    <property type="project" value="InterPro"/>
</dbReference>
<keyword evidence="4" id="KW-0479">Metal-binding</keyword>
<dbReference type="CDD" id="cd02770">
    <property type="entry name" value="MopB_DmsA-EC"/>
    <property type="match status" value="1"/>
</dbReference>
<evidence type="ECO:0000256" key="4">
    <source>
        <dbReference type="ARBA" id="ARBA00022723"/>
    </source>
</evidence>
<keyword evidence="7" id="KW-0408">Iron</keyword>
<evidence type="ECO:0000313" key="10">
    <source>
        <dbReference type="EMBL" id="RMB62120.1"/>
    </source>
</evidence>
<dbReference type="Gene3D" id="2.40.40.20">
    <property type="match status" value="1"/>
</dbReference>
<dbReference type="Pfam" id="PF01568">
    <property type="entry name" value="Molydop_binding"/>
    <property type="match status" value="1"/>
</dbReference>
<reference evidence="10 11" key="1">
    <citation type="submission" date="2018-10" db="EMBL/GenBank/DDBJ databases">
        <title>Tessaracoccus antarcticuss sp. nov., isolated from sediment.</title>
        <authorList>
            <person name="Zhou L.Y."/>
            <person name="Du Z.J."/>
        </authorList>
    </citation>
    <scope>NUCLEOTIDE SEQUENCE [LARGE SCALE GENOMIC DNA]</scope>
    <source>
        <strain evidence="10 11">JDX10</strain>
    </source>
</reference>
<dbReference type="OrthoDB" id="9759518at2"/>
<feature type="domain" description="4Fe-4S Mo/W bis-MGD-type" evidence="9">
    <location>
        <begin position="54"/>
        <end position="115"/>
    </location>
</feature>
<dbReference type="AlphaFoldDB" id="A0A3M0GB18"/>
<evidence type="ECO:0000259" key="9">
    <source>
        <dbReference type="PROSITE" id="PS51669"/>
    </source>
</evidence>
<dbReference type="Pfam" id="PF04879">
    <property type="entry name" value="Molybdop_Fe4S4"/>
    <property type="match status" value="1"/>
</dbReference>
<dbReference type="SUPFAM" id="SSF50692">
    <property type="entry name" value="ADC-like"/>
    <property type="match status" value="1"/>
</dbReference>
<dbReference type="Gene3D" id="3.40.50.740">
    <property type="match status" value="1"/>
</dbReference>
<dbReference type="RefSeq" id="WP_121900670.1">
    <property type="nucleotide sequence ID" value="NZ_REFW01000001.1"/>
</dbReference>
<comment type="cofactor">
    <cofactor evidence="1">
        <name>Mo-bis(molybdopterin guanine dinucleotide)</name>
        <dbReference type="ChEBI" id="CHEBI:60539"/>
    </cofactor>
</comment>
<dbReference type="InterPro" id="IPR006656">
    <property type="entry name" value="Mopterin_OxRdtase"/>
</dbReference>
<dbReference type="InterPro" id="IPR009010">
    <property type="entry name" value="Asp_de-COase-like_dom_sf"/>
</dbReference>